<dbReference type="InterPro" id="IPR036047">
    <property type="entry name" value="F-box-like_dom_sf"/>
</dbReference>
<dbReference type="Proteomes" id="UP000091820">
    <property type="component" value="Unassembled WGS sequence"/>
</dbReference>
<dbReference type="AlphaFoldDB" id="A0A1A9WUD6"/>
<accession>A0A1A9WUD6</accession>
<reference evidence="2" key="2">
    <citation type="submission" date="2020-05" db="UniProtKB">
        <authorList>
            <consortium name="EnsemblMetazoa"/>
        </authorList>
    </citation>
    <scope>IDENTIFICATION</scope>
    <source>
        <strain evidence="2">IAEA</strain>
    </source>
</reference>
<dbReference type="SUPFAM" id="SSF81383">
    <property type="entry name" value="F-box domain"/>
    <property type="match status" value="1"/>
</dbReference>
<dbReference type="Gene3D" id="1.20.1280.50">
    <property type="match status" value="1"/>
</dbReference>
<dbReference type="VEuPathDB" id="VectorBase:GBRI032429"/>
<protein>
    <submittedName>
        <fullName evidence="2">F-box domain-containing protein</fullName>
    </submittedName>
</protein>
<dbReference type="Pfam" id="PF12937">
    <property type="entry name" value="F-box-like"/>
    <property type="match status" value="1"/>
</dbReference>
<dbReference type="InterPro" id="IPR001810">
    <property type="entry name" value="F-box_dom"/>
</dbReference>
<reference evidence="3" key="1">
    <citation type="submission" date="2014-03" db="EMBL/GenBank/DDBJ databases">
        <authorList>
            <person name="Aksoy S."/>
            <person name="Warren W."/>
            <person name="Wilson R.K."/>
        </authorList>
    </citation>
    <scope>NUCLEOTIDE SEQUENCE [LARGE SCALE GENOMIC DNA]</scope>
    <source>
        <strain evidence="3">IAEA</strain>
    </source>
</reference>
<evidence type="ECO:0000259" key="1">
    <source>
        <dbReference type="Pfam" id="PF12937"/>
    </source>
</evidence>
<feature type="domain" description="F-box" evidence="1">
    <location>
        <begin position="46"/>
        <end position="82"/>
    </location>
</feature>
<sequence>MEFLDENHYSPQSEYNINLMNMDIMDNLAGSSVRCDDNAPVPELSNEIWIKILNELRHADLMQASLACKHWHQMACIPKLKRKSKLIITEVLEIKWVHGKYLSDSLENLPKENRLKSIALDITENDDDLLLLVLQKWSNSLECIDLVCDEDVTSAKQLKLTSAKICRLKVLGCKQNPEDLIHYITPKMNKTLTELTLS</sequence>
<proteinExistence type="predicted"/>
<evidence type="ECO:0000313" key="3">
    <source>
        <dbReference type="Proteomes" id="UP000091820"/>
    </source>
</evidence>
<dbReference type="EnsemblMetazoa" id="GBRI032429-RA">
    <property type="protein sequence ID" value="GBRI032429-PA"/>
    <property type="gene ID" value="GBRI032429"/>
</dbReference>
<dbReference type="CDD" id="cd09917">
    <property type="entry name" value="F-box_SF"/>
    <property type="match status" value="1"/>
</dbReference>
<evidence type="ECO:0000313" key="2">
    <source>
        <dbReference type="EnsemblMetazoa" id="GBRI032429-PA"/>
    </source>
</evidence>
<name>A0A1A9WUD6_9MUSC</name>
<organism evidence="2 3">
    <name type="scientific">Glossina brevipalpis</name>
    <dbReference type="NCBI Taxonomy" id="37001"/>
    <lineage>
        <taxon>Eukaryota</taxon>
        <taxon>Metazoa</taxon>
        <taxon>Ecdysozoa</taxon>
        <taxon>Arthropoda</taxon>
        <taxon>Hexapoda</taxon>
        <taxon>Insecta</taxon>
        <taxon>Pterygota</taxon>
        <taxon>Neoptera</taxon>
        <taxon>Endopterygota</taxon>
        <taxon>Diptera</taxon>
        <taxon>Brachycera</taxon>
        <taxon>Muscomorpha</taxon>
        <taxon>Hippoboscoidea</taxon>
        <taxon>Glossinidae</taxon>
        <taxon>Glossina</taxon>
    </lineage>
</organism>
<keyword evidence="3" id="KW-1185">Reference proteome</keyword>